<evidence type="ECO:0000313" key="13">
    <source>
        <dbReference type="Proteomes" id="UP000765845"/>
    </source>
</evidence>
<comment type="subcellular location">
    <subcellularLocation>
        <location evidence="2">Cytoplasm</location>
    </subcellularLocation>
</comment>
<evidence type="ECO:0000259" key="11">
    <source>
        <dbReference type="PROSITE" id="PS50059"/>
    </source>
</evidence>
<comment type="function">
    <text evidence="8">Also involved in hydrogenase metallocenter assembly, probably by participating in the nickel insertion step. This function in hydrogenase biosynthesis requires chaperone activity and the presence of the metal-binding domain, but not PPIase activity.</text>
</comment>
<dbReference type="Pfam" id="PF00254">
    <property type="entry name" value="FKBP_C"/>
    <property type="match status" value="1"/>
</dbReference>
<keyword evidence="7 9" id="KW-0413">Isomerase</keyword>
<evidence type="ECO:0000313" key="12">
    <source>
        <dbReference type="EMBL" id="NKI18014.1"/>
    </source>
</evidence>
<evidence type="ECO:0000256" key="8">
    <source>
        <dbReference type="ARBA" id="ARBA00037071"/>
    </source>
</evidence>
<feature type="domain" description="PPIase FKBP-type" evidence="11">
    <location>
        <begin position="6"/>
        <end position="83"/>
    </location>
</feature>
<dbReference type="EC" id="5.2.1.8" evidence="10"/>
<dbReference type="SUPFAM" id="SSF54534">
    <property type="entry name" value="FKBP-like"/>
    <property type="match status" value="1"/>
</dbReference>
<keyword evidence="5 9" id="KW-0697">Rotamase</keyword>
<evidence type="ECO:0000256" key="7">
    <source>
        <dbReference type="ARBA" id="ARBA00023235"/>
    </source>
</evidence>
<dbReference type="InterPro" id="IPR046357">
    <property type="entry name" value="PPIase_dom_sf"/>
</dbReference>
<protein>
    <recommendedName>
        <fullName evidence="10">Peptidyl-prolyl cis-trans isomerase</fullName>
        <ecNumber evidence="10">5.2.1.8</ecNumber>
    </recommendedName>
</protein>
<evidence type="ECO:0000256" key="10">
    <source>
        <dbReference type="RuleBase" id="RU003915"/>
    </source>
</evidence>
<dbReference type="PANTHER" id="PTHR47861:SF3">
    <property type="entry name" value="FKBP-TYPE PEPTIDYL-PROLYL CIS-TRANS ISOMERASE SLYD"/>
    <property type="match status" value="1"/>
</dbReference>
<comment type="caution">
    <text evidence="12">The sequence shown here is derived from an EMBL/GenBank/DDBJ whole genome shotgun (WGS) entry which is preliminary data.</text>
</comment>
<dbReference type="GO" id="GO:0016853">
    <property type="term" value="F:isomerase activity"/>
    <property type="evidence" value="ECO:0007669"/>
    <property type="project" value="UniProtKB-KW"/>
</dbReference>
<comment type="catalytic activity">
    <reaction evidence="1 9 10">
        <text>[protein]-peptidylproline (omega=180) = [protein]-peptidylproline (omega=0)</text>
        <dbReference type="Rhea" id="RHEA:16237"/>
        <dbReference type="Rhea" id="RHEA-COMP:10747"/>
        <dbReference type="Rhea" id="RHEA-COMP:10748"/>
        <dbReference type="ChEBI" id="CHEBI:83833"/>
        <dbReference type="ChEBI" id="CHEBI:83834"/>
        <dbReference type="EC" id="5.2.1.8"/>
    </reaction>
</comment>
<keyword evidence="6" id="KW-0143">Chaperone</keyword>
<dbReference type="PANTHER" id="PTHR47861">
    <property type="entry name" value="FKBP-TYPE PEPTIDYL-PROLYL CIS-TRANS ISOMERASE SLYD"/>
    <property type="match status" value="1"/>
</dbReference>
<gene>
    <name evidence="12" type="ORF">HCU74_11425</name>
</gene>
<evidence type="ECO:0000256" key="4">
    <source>
        <dbReference type="ARBA" id="ARBA00022490"/>
    </source>
</evidence>
<evidence type="ECO:0000256" key="9">
    <source>
        <dbReference type="PROSITE-ProRule" id="PRU00277"/>
    </source>
</evidence>
<dbReference type="PROSITE" id="PS50059">
    <property type="entry name" value="FKBP_PPIASE"/>
    <property type="match status" value="1"/>
</dbReference>
<proteinExistence type="inferred from homology"/>
<keyword evidence="4" id="KW-0963">Cytoplasm</keyword>
<evidence type="ECO:0000256" key="2">
    <source>
        <dbReference type="ARBA" id="ARBA00004496"/>
    </source>
</evidence>
<dbReference type="Proteomes" id="UP000765845">
    <property type="component" value="Unassembled WGS sequence"/>
</dbReference>
<keyword evidence="13" id="KW-1185">Reference proteome</keyword>
<organism evidence="12 13">
    <name type="scientific">Spongiibacter thalassae</name>
    <dbReference type="NCBI Taxonomy" id="2721624"/>
    <lineage>
        <taxon>Bacteria</taxon>
        <taxon>Pseudomonadati</taxon>
        <taxon>Pseudomonadota</taxon>
        <taxon>Gammaproteobacteria</taxon>
        <taxon>Cellvibrionales</taxon>
        <taxon>Spongiibacteraceae</taxon>
        <taxon>Spongiibacter</taxon>
    </lineage>
</organism>
<reference evidence="12 13" key="1">
    <citation type="submission" date="2020-04" db="EMBL/GenBank/DDBJ databases">
        <authorList>
            <person name="Yoon J."/>
        </authorList>
    </citation>
    <scope>NUCLEOTIDE SEQUENCE [LARGE SCALE GENOMIC DNA]</scope>
    <source>
        <strain evidence="12 13">KMU-166</strain>
    </source>
</reference>
<evidence type="ECO:0000256" key="1">
    <source>
        <dbReference type="ARBA" id="ARBA00000971"/>
    </source>
</evidence>
<dbReference type="InterPro" id="IPR001179">
    <property type="entry name" value="PPIase_FKBP_dom"/>
</dbReference>
<evidence type="ECO:0000256" key="6">
    <source>
        <dbReference type="ARBA" id="ARBA00023186"/>
    </source>
</evidence>
<dbReference type="EMBL" id="JAAWWK010000004">
    <property type="protein sequence ID" value="NKI18014.1"/>
    <property type="molecule type" value="Genomic_DNA"/>
</dbReference>
<evidence type="ECO:0000256" key="3">
    <source>
        <dbReference type="ARBA" id="ARBA00006577"/>
    </source>
</evidence>
<sequence>MNIANDCVVAFHYTLTDDNGVEIDSSKGQEPLAYLHGHGGIIPGLENELSGKAAGDALKVTVQPGEAYGELNPELIQAVPREAFQGVDQIEVGMQFQAQGQGGQVQMVVVKEVTDETVTVDANHPLAGQVLHFDVAIDSVRAASAEELEHGHVHGAGGHQH</sequence>
<accession>A0ABX1GFN0</accession>
<evidence type="ECO:0000256" key="5">
    <source>
        <dbReference type="ARBA" id="ARBA00023110"/>
    </source>
</evidence>
<dbReference type="RefSeq" id="WP_168450553.1">
    <property type="nucleotide sequence ID" value="NZ_JAAWWK010000004.1"/>
</dbReference>
<name>A0ABX1GFN0_9GAMM</name>
<comment type="similarity">
    <text evidence="3 10">Belongs to the FKBP-type PPIase family.</text>
</comment>
<dbReference type="Gene3D" id="3.10.50.40">
    <property type="match status" value="1"/>
</dbReference>